<feature type="compositionally biased region" description="Basic residues" evidence="3">
    <location>
        <begin position="660"/>
        <end position="715"/>
    </location>
</feature>
<accession>A0A6C0HS42</accession>
<proteinExistence type="predicted"/>
<name>A0A6C0HS42_9ZZZZ</name>
<dbReference type="SUPFAM" id="SSF50978">
    <property type="entry name" value="WD40 repeat-like"/>
    <property type="match status" value="1"/>
</dbReference>
<feature type="compositionally biased region" description="Basic and acidic residues" evidence="3">
    <location>
        <begin position="205"/>
        <end position="220"/>
    </location>
</feature>
<dbReference type="PANTHER" id="PTHR22847:SF637">
    <property type="entry name" value="WD REPEAT DOMAIN 5B"/>
    <property type="match status" value="1"/>
</dbReference>
<dbReference type="CDD" id="cd00200">
    <property type="entry name" value="WD40"/>
    <property type="match status" value="1"/>
</dbReference>
<evidence type="ECO:0000256" key="3">
    <source>
        <dbReference type="SAM" id="MobiDB-lite"/>
    </source>
</evidence>
<evidence type="ECO:0000256" key="2">
    <source>
        <dbReference type="ARBA" id="ARBA00022737"/>
    </source>
</evidence>
<dbReference type="PROSITE" id="PS50294">
    <property type="entry name" value="WD_REPEATS_REGION"/>
    <property type="match status" value="3"/>
</dbReference>
<dbReference type="InterPro" id="IPR036322">
    <property type="entry name" value="WD40_repeat_dom_sf"/>
</dbReference>
<evidence type="ECO:0008006" key="5">
    <source>
        <dbReference type="Google" id="ProtNLM"/>
    </source>
</evidence>
<dbReference type="PANTHER" id="PTHR22847">
    <property type="entry name" value="WD40 REPEAT PROTEIN"/>
    <property type="match status" value="1"/>
</dbReference>
<dbReference type="EMBL" id="MN740003">
    <property type="protein sequence ID" value="QHT82743.1"/>
    <property type="molecule type" value="Genomic_DNA"/>
</dbReference>
<feature type="region of interest" description="Disordered" evidence="3">
    <location>
        <begin position="652"/>
        <end position="715"/>
    </location>
</feature>
<protein>
    <recommendedName>
        <fullName evidence="5">Anaphase-promoting complex subunit 4 WD40 domain-containing protein</fullName>
    </recommendedName>
</protein>
<dbReference type="SMART" id="SM00320">
    <property type="entry name" value="WD40"/>
    <property type="match status" value="5"/>
</dbReference>
<dbReference type="AlphaFoldDB" id="A0A6C0HS42"/>
<dbReference type="PRINTS" id="PR00320">
    <property type="entry name" value="GPROTEINBRPT"/>
</dbReference>
<dbReference type="Pfam" id="PF00400">
    <property type="entry name" value="WD40"/>
    <property type="match status" value="4"/>
</dbReference>
<reference evidence="4" key="1">
    <citation type="journal article" date="2020" name="Nature">
        <title>Giant virus diversity and host interactions through global metagenomics.</title>
        <authorList>
            <person name="Schulz F."/>
            <person name="Roux S."/>
            <person name="Paez-Espino D."/>
            <person name="Jungbluth S."/>
            <person name="Walsh D.A."/>
            <person name="Denef V.J."/>
            <person name="McMahon K.D."/>
            <person name="Konstantinidis K.T."/>
            <person name="Eloe-Fadrosh E.A."/>
            <person name="Kyrpides N.C."/>
            <person name="Woyke T."/>
        </authorList>
    </citation>
    <scope>NUCLEOTIDE SEQUENCE</scope>
    <source>
        <strain evidence="4">GVMAG-M-3300023184-165</strain>
    </source>
</reference>
<dbReference type="InterPro" id="IPR001680">
    <property type="entry name" value="WD40_rpt"/>
</dbReference>
<feature type="region of interest" description="Disordered" evidence="3">
    <location>
        <begin position="174"/>
        <end position="232"/>
    </location>
</feature>
<evidence type="ECO:0000313" key="4">
    <source>
        <dbReference type="EMBL" id="QHT82743.1"/>
    </source>
</evidence>
<dbReference type="InterPro" id="IPR020472">
    <property type="entry name" value="WD40_PAC1"/>
</dbReference>
<organism evidence="4">
    <name type="scientific">viral metagenome</name>
    <dbReference type="NCBI Taxonomy" id="1070528"/>
    <lineage>
        <taxon>unclassified sequences</taxon>
        <taxon>metagenomes</taxon>
        <taxon>organismal metagenomes</taxon>
    </lineage>
</organism>
<feature type="compositionally biased region" description="Acidic residues" evidence="3">
    <location>
        <begin position="186"/>
        <end position="204"/>
    </location>
</feature>
<keyword evidence="1" id="KW-0853">WD repeat</keyword>
<dbReference type="PROSITE" id="PS50082">
    <property type="entry name" value="WD_REPEATS_2"/>
    <property type="match status" value="4"/>
</dbReference>
<sequence length="715" mass="81010">MTQNKPDTITLEYAKEPIIAAAYSYHPAYQTAGYNEFYEASKILTFSQGTHFSKLKLYGKSTCIKTENEFTELSAQKCMLNKGKILSVAPSPVNNKLTYVSIPAANGKPCEGVFPYANRGLTFNSSNVGGHLNKIALGTDSNSIVIVCNEFCYAKVKAGNDKLYEICQPKVLGEPTMRGGSRSDSDDSDNSDDNDSSDEDEMSAEEEKKKEQEETEKLNAEEAWDAEEEKFKPPITVKPVNLEKQIKIDAHTGPVNALAWNSTGTRLVSGSSDTTLRMWSYVETNNVQLPEFEEFAKTDAAREWAKIKIENYRPKDYERGIIGRNWNEINEQNIKFHLLNNGHESLVRIVKNGVDSYSPQEDMVAKKAYDIWKAPLLKKYNDELKTAWELEEWKCDWISKEEKFDNKYPRYHAGPILSLAWSPDDKIIASGSQDNLIILWNPDDGKFKQKLEGHTGPVRCLVWSYDSTILYSCSDDGSVKMWKKTGEKYFLAQTLDSQTTGLTQVNVNEKYIVAGSTDGKIYVWDSTSYEFLIELKKHDGAITGLFWKDPRDPTQIVNPPPSTKDIKYDKPIAQLIKNPEEFISTSLDKKIKITTLSTLVAEEKKRIQEEERIIRDGRPSQGTDYGGPDYQEALSQLEKDQIEDPNNRMLKLKQEGGKRNGGKRNGGKRNGGKRNGGKTGKQRKIRKKTRKIGRTKLRKTTKKAAPRKKTRRTKK</sequence>
<keyword evidence="2" id="KW-0677">Repeat</keyword>
<dbReference type="Gene3D" id="2.130.10.10">
    <property type="entry name" value="YVTN repeat-like/Quinoprotein amine dehydrogenase"/>
    <property type="match status" value="2"/>
</dbReference>
<dbReference type="InterPro" id="IPR015943">
    <property type="entry name" value="WD40/YVTN_repeat-like_dom_sf"/>
</dbReference>
<evidence type="ECO:0000256" key="1">
    <source>
        <dbReference type="ARBA" id="ARBA00022574"/>
    </source>
</evidence>